<evidence type="ECO:0000259" key="1">
    <source>
        <dbReference type="PROSITE" id="PS51833"/>
    </source>
</evidence>
<dbReference type="KEGG" id="ggr:HKW67_20380"/>
<gene>
    <name evidence="2" type="ORF">HKW67_20380</name>
</gene>
<sequence length="529" mass="56450">MSSTADLSPEAEAFVKAVGAAADLPAFVRNVRSIGSVAANLDARVGLLEHAIVQDVALSAKVLRIANAAAGGGNAHGHVGSVKQAIMLLGFDRVQHLSTAASVFGQVEQDAPSVRDLMVESVLAANHSLHLSFAAGYDRPELAYLCALFRRFGELLVACYRPRPYRAWLEQLQAEGACADGAEAQQFGFTFEEVGVALAKRWGMPPAVVRTMRVYRGVSLDGETLHAVTQCSAEIARCLYGVAATTDGAEVREIRARFAPLIGIDVLTMQECMIAAIDEAQPTLGTMQVDLDAWLRGHADATAVALMKRNRTDGAVAEHELSGSALAPADAAALQEAIDRLAPNPSDSVQEARLRDVVRALVQQREQAQGSFSVGSVTDSTLRAACEAGYERGVLGISAEDFKLIRGRVGIGRGSAELARNFLLRPTAAFGPLGAALHIRRDLFVEMTGGDAKVYGRDRLIKDLSPSNFALLPLVLEMKLIGCLYFDSTIESVHSTETSRQLLCDLRDHLVAAFAHHRSSIAEAAEGVA</sequence>
<proteinExistence type="predicted"/>
<feature type="domain" description="HDOD" evidence="1">
    <location>
        <begin position="24"/>
        <end position="218"/>
    </location>
</feature>
<name>A0A6M4IVD7_9BACT</name>
<dbReference type="SUPFAM" id="SSF109604">
    <property type="entry name" value="HD-domain/PDEase-like"/>
    <property type="match status" value="1"/>
</dbReference>
<keyword evidence="3" id="KW-1185">Reference proteome</keyword>
<accession>A0A6M4IVD7</accession>
<dbReference type="EMBL" id="CP053085">
    <property type="protein sequence ID" value="QJR37709.1"/>
    <property type="molecule type" value="Genomic_DNA"/>
</dbReference>
<dbReference type="InterPro" id="IPR052340">
    <property type="entry name" value="RNase_Y/CdgJ"/>
</dbReference>
<dbReference type="PROSITE" id="PS51833">
    <property type="entry name" value="HDOD"/>
    <property type="match status" value="1"/>
</dbReference>
<reference evidence="2 3" key="1">
    <citation type="submission" date="2020-05" db="EMBL/GenBank/DDBJ databases">
        <title>Complete genome sequence of Gemmatimonas greenlandica TET16.</title>
        <authorList>
            <person name="Zeng Y."/>
        </authorList>
    </citation>
    <scope>NUCLEOTIDE SEQUENCE [LARGE SCALE GENOMIC DNA]</scope>
    <source>
        <strain evidence="2 3">TET16</strain>
    </source>
</reference>
<evidence type="ECO:0000313" key="3">
    <source>
        <dbReference type="Proteomes" id="UP000500938"/>
    </source>
</evidence>
<dbReference type="InterPro" id="IPR013976">
    <property type="entry name" value="HDOD"/>
</dbReference>
<dbReference type="Proteomes" id="UP000500938">
    <property type="component" value="Chromosome"/>
</dbReference>
<evidence type="ECO:0000313" key="2">
    <source>
        <dbReference type="EMBL" id="QJR37709.1"/>
    </source>
</evidence>
<dbReference type="Gene3D" id="1.10.3210.10">
    <property type="entry name" value="Hypothetical protein af1432"/>
    <property type="match status" value="1"/>
</dbReference>
<dbReference type="Pfam" id="PF08668">
    <property type="entry name" value="HDOD"/>
    <property type="match status" value="1"/>
</dbReference>
<dbReference type="AlphaFoldDB" id="A0A6M4IVD7"/>
<dbReference type="PANTHER" id="PTHR33525">
    <property type="match status" value="1"/>
</dbReference>
<protein>
    <submittedName>
        <fullName evidence="2">HDOD domain-containing protein</fullName>
    </submittedName>
</protein>
<dbReference type="RefSeq" id="WP_171227144.1">
    <property type="nucleotide sequence ID" value="NZ_CP053085.1"/>
</dbReference>
<organism evidence="2 3">
    <name type="scientific">Gemmatimonas groenlandica</name>
    <dbReference type="NCBI Taxonomy" id="2732249"/>
    <lineage>
        <taxon>Bacteria</taxon>
        <taxon>Pseudomonadati</taxon>
        <taxon>Gemmatimonadota</taxon>
        <taxon>Gemmatimonadia</taxon>
        <taxon>Gemmatimonadales</taxon>
        <taxon>Gemmatimonadaceae</taxon>
        <taxon>Gemmatimonas</taxon>
    </lineage>
</organism>
<dbReference type="PANTHER" id="PTHR33525:SF3">
    <property type="entry name" value="RIBONUCLEASE Y"/>
    <property type="match status" value="1"/>
</dbReference>